<reference evidence="1 2" key="1">
    <citation type="submission" date="2024-07" db="EMBL/GenBank/DDBJ databases">
        <title>Genomic Encyclopedia of Type Strains, Phase V (KMG-V): Genome sequencing to study the core and pangenomes of soil and plant-associated prokaryotes.</title>
        <authorList>
            <person name="Whitman W."/>
        </authorList>
    </citation>
    <scope>NUCLEOTIDE SEQUENCE [LARGE SCALE GENOMIC DNA]</scope>
    <source>
        <strain evidence="1 2">USDA 222</strain>
    </source>
</reference>
<organism evidence="1 2">
    <name type="scientific">Bradyrhizobium yuanmingense</name>
    <dbReference type="NCBI Taxonomy" id="108015"/>
    <lineage>
        <taxon>Bacteria</taxon>
        <taxon>Pseudomonadati</taxon>
        <taxon>Pseudomonadota</taxon>
        <taxon>Alphaproteobacteria</taxon>
        <taxon>Hyphomicrobiales</taxon>
        <taxon>Nitrobacteraceae</taxon>
        <taxon>Bradyrhizobium</taxon>
    </lineage>
</organism>
<gene>
    <name evidence="1" type="ORF">ABH992_005714</name>
</gene>
<name>A0ABV4GQH7_9BRAD</name>
<protein>
    <recommendedName>
        <fullName evidence="3">TIM-barrel domain-containing protein</fullName>
    </recommendedName>
</protein>
<evidence type="ECO:0000313" key="1">
    <source>
        <dbReference type="EMBL" id="MEY9473315.1"/>
    </source>
</evidence>
<dbReference type="InterPro" id="IPR015813">
    <property type="entry name" value="Pyrv/PenolPyrv_kinase-like_dom"/>
</dbReference>
<comment type="caution">
    <text evidence="1">The sequence shown here is derived from an EMBL/GenBank/DDBJ whole genome shotgun (WGS) entry which is preliminary data.</text>
</comment>
<evidence type="ECO:0008006" key="3">
    <source>
        <dbReference type="Google" id="ProtNLM"/>
    </source>
</evidence>
<dbReference type="RefSeq" id="WP_162131165.1">
    <property type="nucleotide sequence ID" value="NZ_JBGBYD010000002.1"/>
</dbReference>
<sequence>MSLQIYAPSLRSLPEDAMLVMATLPVIDWNNCLLRDLHIIKKRTPVPAYAAIVMIDPFACWEDFADLLKNAEITGIINFPPASILERSSGGVPVDTGQELELRRMEWFASLGFKALFAAANESDVTAAERRLGSQLDGVVYLPPEALALTIGTDMGLVSLGPQGSPVPKFALLEATASRRPLPT</sequence>
<dbReference type="InterPro" id="IPR013785">
    <property type="entry name" value="Aldolase_TIM"/>
</dbReference>
<dbReference type="SUPFAM" id="SSF51621">
    <property type="entry name" value="Phosphoenolpyruvate/pyruvate domain"/>
    <property type="match status" value="1"/>
</dbReference>
<accession>A0ABV4GQH7</accession>
<keyword evidence="2" id="KW-1185">Reference proteome</keyword>
<evidence type="ECO:0000313" key="2">
    <source>
        <dbReference type="Proteomes" id="UP001565474"/>
    </source>
</evidence>
<proteinExistence type="predicted"/>
<dbReference type="EMBL" id="JBGBZN010000002">
    <property type="protein sequence ID" value="MEY9473315.1"/>
    <property type="molecule type" value="Genomic_DNA"/>
</dbReference>
<dbReference type="Proteomes" id="UP001565474">
    <property type="component" value="Unassembled WGS sequence"/>
</dbReference>
<dbReference type="Gene3D" id="3.20.20.70">
    <property type="entry name" value="Aldolase class I"/>
    <property type="match status" value="1"/>
</dbReference>